<dbReference type="AlphaFoldDB" id="A0A448Z4Q9"/>
<keyword evidence="1" id="KW-0175">Coiled coil</keyword>
<feature type="coiled-coil region" evidence="1">
    <location>
        <begin position="513"/>
        <end position="547"/>
    </location>
</feature>
<organism evidence="3 4">
    <name type="scientific">Pseudo-nitzschia multistriata</name>
    <dbReference type="NCBI Taxonomy" id="183589"/>
    <lineage>
        <taxon>Eukaryota</taxon>
        <taxon>Sar</taxon>
        <taxon>Stramenopiles</taxon>
        <taxon>Ochrophyta</taxon>
        <taxon>Bacillariophyta</taxon>
        <taxon>Bacillariophyceae</taxon>
        <taxon>Bacillariophycidae</taxon>
        <taxon>Bacillariales</taxon>
        <taxon>Bacillariaceae</taxon>
        <taxon>Pseudo-nitzschia</taxon>
    </lineage>
</organism>
<dbReference type="Proteomes" id="UP000291116">
    <property type="component" value="Unassembled WGS sequence"/>
</dbReference>
<dbReference type="EMBL" id="CAACVS010000114">
    <property type="protein sequence ID" value="VEU37083.1"/>
    <property type="molecule type" value="Genomic_DNA"/>
</dbReference>
<reference evidence="3 4" key="1">
    <citation type="submission" date="2019-01" db="EMBL/GenBank/DDBJ databases">
        <authorList>
            <person name="Ferrante I. M."/>
        </authorList>
    </citation>
    <scope>NUCLEOTIDE SEQUENCE [LARGE SCALE GENOMIC DNA]</scope>
    <source>
        <strain evidence="3 4">B856</strain>
    </source>
</reference>
<feature type="region of interest" description="Disordered" evidence="2">
    <location>
        <begin position="1"/>
        <end position="97"/>
    </location>
</feature>
<accession>A0A448Z4Q9</accession>
<proteinExistence type="predicted"/>
<feature type="compositionally biased region" description="Basic and acidic residues" evidence="2">
    <location>
        <begin position="48"/>
        <end position="72"/>
    </location>
</feature>
<keyword evidence="4" id="KW-1185">Reference proteome</keyword>
<evidence type="ECO:0000256" key="2">
    <source>
        <dbReference type="SAM" id="MobiDB-lite"/>
    </source>
</evidence>
<name>A0A448Z4Q9_9STRA</name>
<protein>
    <submittedName>
        <fullName evidence="3">Uncharacterized protein</fullName>
    </submittedName>
</protein>
<evidence type="ECO:0000256" key="1">
    <source>
        <dbReference type="SAM" id="Coils"/>
    </source>
</evidence>
<evidence type="ECO:0000313" key="3">
    <source>
        <dbReference type="EMBL" id="VEU37083.1"/>
    </source>
</evidence>
<gene>
    <name evidence="3" type="ORF">PSNMU_V1.4_AUG-EV-PASAV3_0039590</name>
</gene>
<evidence type="ECO:0000313" key="4">
    <source>
        <dbReference type="Proteomes" id="UP000291116"/>
    </source>
</evidence>
<dbReference type="OrthoDB" id="46080at2759"/>
<feature type="region of interest" description="Disordered" evidence="2">
    <location>
        <begin position="110"/>
        <end position="130"/>
    </location>
</feature>
<sequence length="574" mass="65307">MGNAESGPIVDDAEFSKPPAKATAVGFTKSSILAYPRDSRFSHSPAKTQKESRGFEHTDHSRQQQEDTRDQPCEMPKAGMYRDESPNFPTTPYKLPNGKTVHMIQVDKISSQELTAKGSNKKGRNAQPSKKDIEANHLLQSILHLDAETTEATAAVYHSLETKCVDDNFSAAGRAHQVVRHIKDELKKGNSKPAYRFLETAKTVLPVLREEAGLQLEAGIFSEDSEDLAFSAHPPRYTNNDDTRSISNETAAIFQYLDTGADNKLPTKDPSGSKNVQNSLGLKDNIFRILEENEENDPINREVYHLVRQNELLGNGGNLDDLHNFNDPNVEDMDLEFVENFDLAYSEFLFLHPKLVVKSPDLMNNLRIYKLQKFLEYNEILERKNAEKLDSMNAEKRIAEEAMQRKLKGAMRKKAARQTFLQSEVNDVNLKTKQLQTKLRWKILKYSEGRAKRQVKLREQFKTIPHARTREDIIQLIPEGQFSKKLETAIKASFVAEGSPHPDVLSPRQEQKFREIQVENSMLNSEIEMLNKRLAHLQSDANKLEWVQSTLAELDPVSMLKLKQKIEKKEGITL</sequence>